<dbReference type="Proteomes" id="UP000177097">
    <property type="component" value="Unassembled WGS sequence"/>
</dbReference>
<dbReference type="AlphaFoldDB" id="A0A1F7TWI3"/>
<gene>
    <name evidence="3" type="ORF">A3C17_04145</name>
</gene>
<dbReference type="EMBL" id="MGDX01000031">
    <property type="protein sequence ID" value="OGL70355.1"/>
    <property type="molecule type" value="Genomic_DNA"/>
</dbReference>
<evidence type="ECO:0000313" key="4">
    <source>
        <dbReference type="Proteomes" id="UP000177097"/>
    </source>
</evidence>
<reference evidence="3 4" key="1">
    <citation type="journal article" date="2016" name="Nat. Commun.">
        <title>Thousands of microbial genomes shed light on interconnected biogeochemical processes in an aquifer system.</title>
        <authorList>
            <person name="Anantharaman K."/>
            <person name="Brown C.T."/>
            <person name="Hug L.A."/>
            <person name="Sharon I."/>
            <person name="Castelle C.J."/>
            <person name="Probst A.J."/>
            <person name="Thomas B.C."/>
            <person name="Singh A."/>
            <person name="Wilkins M.J."/>
            <person name="Karaoz U."/>
            <person name="Brodie E.L."/>
            <person name="Williams K.H."/>
            <person name="Hubbard S.S."/>
            <person name="Banfield J.F."/>
        </authorList>
    </citation>
    <scope>NUCLEOTIDE SEQUENCE [LARGE SCALE GENOMIC DNA]</scope>
</reference>
<protein>
    <recommendedName>
        <fullName evidence="2">PEGA domain-containing protein</fullName>
    </recommendedName>
</protein>
<dbReference type="InterPro" id="IPR013229">
    <property type="entry name" value="PEGA"/>
</dbReference>
<dbReference type="SUPFAM" id="SSF50969">
    <property type="entry name" value="YVTN repeat-like/Quinoprotein amine dehydrogenase"/>
    <property type="match status" value="1"/>
</dbReference>
<evidence type="ECO:0000256" key="1">
    <source>
        <dbReference type="SAM" id="Phobius"/>
    </source>
</evidence>
<keyword evidence="1" id="KW-0812">Transmembrane</keyword>
<evidence type="ECO:0000259" key="2">
    <source>
        <dbReference type="Pfam" id="PF08308"/>
    </source>
</evidence>
<feature type="domain" description="PEGA" evidence="2">
    <location>
        <begin position="41"/>
        <end position="100"/>
    </location>
</feature>
<keyword evidence="1" id="KW-0472">Membrane</keyword>
<feature type="transmembrane region" description="Helical" evidence="1">
    <location>
        <begin position="7"/>
        <end position="32"/>
    </location>
</feature>
<keyword evidence="1" id="KW-1133">Transmembrane helix</keyword>
<name>A0A1F7TWI3_9BACT</name>
<accession>A0A1F7TWI3</accession>
<dbReference type="Pfam" id="PF08308">
    <property type="entry name" value="PEGA"/>
    <property type="match status" value="1"/>
</dbReference>
<comment type="caution">
    <text evidence="3">The sequence shown here is derived from an EMBL/GenBank/DDBJ whole genome shotgun (WGS) entry which is preliminary data.</text>
</comment>
<organism evidence="3 4">
    <name type="scientific">Candidatus Uhrbacteria bacterium RIFCSPHIGHO2_02_FULL_53_13</name>
    <dbReference type="NCBI Taxonomy" id="1802389"/>
    <lineage>
        <taxon>Bacteria</taxon>
        <taxon>Candidatus Uhriibacteriota</taxon>
    </lineage>
</organism>
<dbReference type="InterPro" id="IPR011044">
    <property type="entry name" value="Quino_amine_DH_bsu"/>
</dbReference>
<proteinExistence type="predicted"/>
<evidence type="ECO:0000313" key="3">
    <source>
        <dbReference type="EMBL" id="OGL70355.1"/>
    </source>
</evidence>
<dbReference type="STRING" id="1802389.A3C17_04145"/>
<sequence length="414" mass="46737">MQTRRKLFYVFVLLFVLTAPLALLYTAGYRWFPESGLSKTGTLLLATTPRGATISVDGRERRDRSPSIVKWIRPGEHVVRMELEDHAPWEKTITVKSGETSFAEAVVLFSSDALMLAVPHAFVSAALSPNGRRLSWITTENGWTEVWVTDDKGLRARLAYRTVENNALVHAWSDDDHLIIRNASELLVQIDTRTNTTNTVTTTVTLTQEDTATVVRATSGNEIARLPKGEYMVVDERNTHTLLEQPSQRRIVLINRSDMQTPLHLVESALSYEWIGPQTLLYADAYAVQLYNTETLRSTTLTRLSQPLVAVHWTIRHPGYVFYATNTEVFAIEINGLGHRLTQSLGTLDAIEDIGTDESGRFLYVIGRNALDAGLFSRPLFHRSSPDDESQKSPEINIEERVYEIFQEDVFDLL</sequence>